<evidence type="ECO:0000313" key="2">
    <source>
        <dbReference type="Proteomes" id="UP001231649"/>
    </source>
</evidence>
<dbReference type="Proteomes" id="UP001231649">
    <property type="component" value="Chromosome 9"/>
</dbReference>
<sequence length="109" mass="12076">MGSGASTATSRKWLGRKREAHPPTPPPNADSSRVLFLLYLIHRTWNVVVEHVDSKSARWRGSQTVPSSGEGLAQRFDSISLVESDLGSCYSNCSCSYCRLRECAQDCVR</sequence>
<accession>A0ACC2QXP5</accession>
<evidence type="ECO:0000313" key="1">
    <source>
        <dbReference type="EMBL" id="KAJ8727882.1"/>
    </source>
</evidence>
<reference evidence="1" key="1">
    <citation type="submission" date="2023-03" db="EMBL/GenBank/DDBJ databases">
        <title>Chromosome-level genomes of two armyworms, Mythimna separata and Mythimna loreyi, provide insights into the biosynthesis and reception of sex pheromones.</title>
        <authorList>
            <person name="Zhao H."/>
        </authorList>
    </citation>
    <scope>NUCLEOTIDE SEQUENCE</scope>
    <source>
        <strain evidence="1">BeijingLab</strain>
    </source>
</reference>
<organism evidence="1 2">
    <name type="scientific">Mythimna loreyi</name>
    <dbReference type="NCBI Taxonomy" id="667449"/>
    <lineage>
        <taxon>Eukaryota</taxon>
        <taxon>Metazoa</taxon>
        <taxon>Ecdysozoa</taxon>
        <taxon>Arthropoda</taxon>
        <taxon>Hexapoda</taxon>
        <taxon>Insecta</taxon>
        <taxon>Pterygota</taxon>
        <taxon>Neoptera</taxon>
        <taxon>Endopterygota</taxon>
        <taxon>Lepidoptera</taxon>
        <taxon>Glossata</taxon>
        <taxon>Ditrysia</taxon>
        <taxon>Noctuoidea</taxon>
        <taxon>Noctuidae</taxon>
        <taxon>Noctuinae</taxon>
        <taxon>Hadenini</taxon>
        <taxon>Mythimna</taxon>
    </lineage>
</organism>
<gene>
    <name evidence="1" type="ORF">PYW08_016267</name>
</gene>
<protein>
    <submittedName>
        <fullName evidence="1">Uncharacterized protein</fullName>
    </submittedName>
</protein>
<comment type="caution">
    <text evidence="1">The sequence shown here is derived from an EMBL/GenBank/DDBJ whole genome shotgun (WGS) entry which is preliminary data.</text>
</comment>
<proteinExistence type="predicted"/>
<dbReference type="EMBL" id="CM056785">
    <property type="protein sequence ID" value="KAJ8727882.1"/>
    <property type="molecule type" value="Genomic_DNA"/>
</dbReference>
<keyword evidence="2" id="KW-1185">Reference proteome</keyword>
<name>A0ACC2QXP5_9NEOP</name>